<sequence>MITREADYAIRMIQYLADHYDSSVPATAKDISEVMEIPYRHLRLIAGKLSNAGILKSWRGSSGGYWLNKDPQELSLFEVLEAIAPRSFMLNMCMDKNTPCHRASYCKVHEQLENLQENVNKSLSNIYFDQLKQGR</sequence>
<dbReference type="PANTHER" id="PTHR33221">
    <property type="entry name" value="WINGED HELIX-TURN-HELIX TRANSCRIPTIONAL REGULATOR, RRF2 FAMILY"/>
    <property type="match status" value="1"/>
</dbReference>
<dbReference type="InterPro" id="IPR030489">
    <property type="entry name" value="TR_Rrf2-type_CS"/>
</dbReference>
<dbReference type="PROSITE" id="PS01332">
    <property type="entry name" value="HTH_RRF2_1"/>
    <property type="match status" value="1"/>
</dbReference>
<dbReference type="Gene3D" id="1.10.10.10">
    <property type="entry name" value="Winged helix-like DNA-binding domain superfamily/Winged helix DNA-binding domain"/>
    <property type="match status" value="1"/>
</dbReference>
<dbReference type="GO" id="GO:0005829">
    <property type="term" value="C:cytosol"/>
    <property type="evidence" value="ECO:0007669"/>
    <property type="project" value="TreeGrafter"/>
</dbReference>
<dbReference type="Pfam" id="PF02082">
    <property type="entry name" value="Rrf2"/>
    <property type="match status" value="1"/>
</dbReference>
<dbReference type="SUPFAM" id="SSF46785">
    <property type="entry name" value="Winged helix' DNA-binding domain"/>
    <property type="match status" value="1"/>
</dbReference>
<dbReference type="GO" id="GO:0003700">
    <property type="term" value="F:DNA-binding transcription factor activity"/>
    <property type="evidence" value="ECO:0007669"/>
    <property type="project" value="TreeGrafter"/>
</dbReference>
<dbReference type="OrthoDB" id="9800519at2"/>
<dbReference type="InterPro" id="IPR036390">
    <property type="entry name" value="WH_DNA-bd_sf"/>
</dbReference>
<name>A0A1Q2MDS1_9BACT</name>
<dbReference type="KEGG" id="pbas:SMSP2_00760"/>
<dbReference type="RefSeq" id="WP_146682679.1">
    <property type="nucleotide sequence ID" value="NZ_CP019646.1"/>
</dbReference>
<dbReference type="EMBL" id="CP019646">
    <property type="protein sequence ID" value="AQQ70412.1"/>
    <property type="molecule type" value="Genomic_DNA"/>
</dbReference>
<dbReference type="AlphaFoldDB" id="A0A1Q2MDS1"/>
<dbReference type="STRING" id="1851148.SMSP2_00760"/>
<accession>A0A1Q2MDS1</accession>
<dbReference type="InterPro" id="IPR036388">
    <property type="entry name" value="WH-like_DNA-bd_sf"/>
</dbReference>
<gene>
    <name evidence="1" type="primary">nsrR_1</name>
    <name evidence="1" type="ORF">SMSP2_00760</name>
</gene>
<dbReference type="PANTHER" id="PTHR33221:SF2">
    <property type="entry name" value="TRANSCRIPTIONAL REGULATOR"/>
    <property type="match status" value="1"/>
</dbReference>
<dbReference type="PROSITE" id="PS51197">
    <property type="entry name" value="HTH_RRF2_2"/>
    <property type="match status" value="1"/>
</dbReference>
<reference evidence="2" key="1">
    <citation type="submission" date="2017-02" db="EMBL/GenBank/DDBJ databases">
        <title>Comparative genomics and description of representatives of a novel lineage of planctomycetes thriving in anoxic sediments.</title>
        <authorList>
            <person name="Spring S."/>
            <person name="Bunk B."/>
            <person name="Sproer C."/>
        </authorList>
    </citation>
    <scope>NUCLEOTIDE SEQUENCE [LARGE SCALE GENOMIC DNA]</scope>
    <source>
        <strain evidence="2">SM-Chi-D1</strain>
    </source>
</reference>
<dbReference type="InterPro" id="IPR000944">
    <property type="entry name" value="Tscrpt_reg_Rrf2"/>
</dbReference>
<dbReference type="NCBIfam" id="TIGR00738">
    <property type="entry name" value="rrf2_super"/>
    <property type="match status" value="1"/>
</dbReference>
<organism evidence="1 2">
    <name type="scientific">Limihaloglobus sulfuriphilus</name>
    <dbReference type="NCBI Taxonomy" id="1851148"/>
    <lineage>
        <taxon>Bacteria</taxon>
        <taxon>Pseudomonadati</taxon>
        <taxon>Planctomycetota</taxon>
        <taxon>Phycisphaerae</taxon>
        <taxon>Sedimentisphaerales</taxon>
        <taxon>Sedimentisphaeraceae</taxon>
        <taxon>Limihaloglobus</taxon>
    </lineage>
</organism>
<proteinExistence type="predicted"/>
<evidence type="ECO:0000313" key="1">
    <source>
        <dbReference type="EMBL" id="AQQ70412.1"/>
    </source>
</evidence>
<evidence type="ECO:0000313" key="2">
    <source>
        <dbReference type="Proteomes" id="UP000188181"/>
    </source>
</evidence>
<dbReference type="Proteomes" id="UP000188181">
    <property type="component" value="Chromosome"/>
</dbReference>
<keyword evidence="2" id="KW-1185">Reference proteome</keyword>
<protein>
    <submittedName>
        <fullName evidence="1">HTH-type transcriptional repressor NsrR</fullName>
    </submittedName>
</protein>